<evidence type="ECO:0000313" key="5">
    <source>
        <dbReference type="EMBL" id="MBK9797223.1"/>
    </source>
</evidence>
<evidence type="ECO:0000313" key="6">
    <source>
        <dbReference type="Proteomes" id="UP000886657"/>
    </source>
</evidence>
<accession>A0A9D7XJ03</accession>
<evidence type="ECO:0000256" key="2">
    <source>
        <dbReference type="ARBA" id="ARBA00022801"/>
    </source>
</evidence>
<reference evidence="5" key="1">
    <citation type="submission" date="2020-10" db="EMBL/GenBank/DDBJ databases">
        <title>Connecting structure to function with the recovery of over 1000 high-quality activated sludge metagenome-assembled genomes encoding full-length rRNA genes using long-read sequencing.</title>
        <authorList>
            <person name="Singleton C.M."/>
            <person name="Petriglieri F."/>
            <person name="Kristensen J.M."/>
            <person name="Kirkegaard R.H."/>
            <person name="Michaelsen T.Y."/>
            <person name="Andersen M.H."/>
            <person name="Karst S.M."/>
            <person name="Dueholm M.S."/>
            <person name="Nielsen P.H."/>
            <person name="Albertsen M."/>
        </authorList>
    </citation>
    <scope>NUCLEOTIDE SEQUENCE</scope>
    <source>
        <strain evidence="5">Skiv_18-Q3-R9-52_MAXAC.067</strain>
    </source>
</reference>
<sequence length="198" mass="21582">MPAPKPCTGRQCPRYEDCYLTKLRAEVAEADLIIVNHALLLADRVLRESAFGQVLPDAPVLILDEAHDLEEQLTSCAEAWSSRAMNLLFTDLRDAARDQGAALAGLLEPWERAWTDILSWVPLEGGVLPLLSPGPEMRALADAVGAWVEAGHPLWVEARRLAASDPENPSGCGSPSVWARPFRAWSRSSPSPRVGLDP</sequence>
<dbReference type="InterPro" id="IPR014013">
    <property type="entry name" value="Helic_SF1/SF2_ATP-bd_DinG/Rad3"/>
</dbReference>
<dbReference type="GO" id="GO:0003678">
    <property type="term" value="F:DNA helicase activity"/>
    <property type="evidence" value="ECO:0007669"/>
    <property type="project" value="InterPro"/>
</dbReference>
<dbReference type="Gene3D" id="3.40.50.300">
    <property type="entry name" value="P-loop containing nucleotide triphosphate hydrolases"/>
    <property type="match status" value="1"/>
</dbReference>
<dbReference type="GO" id="GO:0016787">
    <property type="term" value="F:hydrolase activity"/>
    <property type="evidence" value="ECO:0007669"/>
    <property type="project" value="UniProtKB-KW"/>
</dbReference>
<evidence type="ECO:0000256" key="3">
    <source>
        <dbReference type="ARBA" id="ARBA00022840"/>
    </source>
</evidence>
<evidence type="ECO:0000256" key="1">
    <source>
        <dbReference type="ARBA" id="ARBA00022741"/>
    </source>
</evidence>
<comment type="caution">
    <text evidence="5">The sequence shown here is derived from an EMBL/GenBank/DDBJ whole genome shotgun (WGS) entry which is preliminary data.</text>
</comment>
<dbReference type="Pfam" id="PF06733">
    <property type="entry name" value="DEAD_2"/>
    <property type="match status" value="1"/>
</dbReference>
<proteinExistence type="predicted"/>
<feature type="domain" description="Helicase ATP-binding" evidence="4">
    <location>
        <begin position="1"/>
        <end position="123"/>
    </location>
</feature>
<dbReference type="EMBL" id="JADKIO010000009">
    <property type="protein sequence ID" value="MBK9797223.1"/>
    <property type="molecule type" value="Genomic_DNA"/>
</dbReference>
<dbReference type="InterPro" id="IPR027417">
    <property type="entry name" value="P-loop_NTPase"/>
</dbReference>
<keyword evidence="1" id="KW-0547">Nucleotide-binding</keyword>
<keyword evidence="2" id="KW-0378">Hydrolase</keyword>
<dbReference type="AlphaFoldDB" id="A0A9D7XJ03"/>
<name>A0A9D7XJ03_9BACT</name>
<organism evidence="5 6">
    <name type="scientific">Candidatus Geothrix skivensis</name>
    <dbReference type="NCBI Taxonomy" id="2954439"/>
    <lineage>
        <taxon>Bacteria</taxon>
        <taxon>Pseudomonadati</taxon>
        <taxon>Acidobacteriota</taxon>
        <taxon>Holophagae</taxon>
        <taxon>Holophagales</taxon>
        <taxon>Holophagaceae</taxon>
        <taxon>Geothrix</taxon>
    </lineage>
</organism>
<evidence type="ECO:0000259" key="4">
    <source>
        <dbReference type="PROSITE" id="PS51193"/>
    </source>
</evidence>
<dbReference type="InterPro" id="IPR010614">
    <property type="entry name" value="RAD3-like_helicase_DEAD"/>
</dbReference>
<protein>
    <recommendedName>
        <fullName evidence="4">Helicase ATP-binding domain-containing protein</fullName>
    </recommendedName>
</protein>
<dbReference type="GO" id="GO:0003677">
    <property type="term" value="F:DNA binding"/>
    <property type="evidence" value="ECO:0007669"/>
    <property type="project" value="InterPro"/>
</dbReference>
<dbReference type="Proteomes" id="UP000886657">
    <property type="component" value="Unassembled WGS sequence"/>
</dbReference>
<dbReference type="GO" id="GO:0005524">
    <property type="term" value="F:ATP binding"/>
    <property type="evidence" value="ECO:0007669"/>
    <property type="project" value="UniProtKB-KW"/>
</dbReference>
<gene>
    <name evidence="5" type="ORF">IPP58_12145</name>
</gene>
<dbReference type="PROSITE" id="PS51193">
    <property type="entry name" value="HELICASE_ATP_BIND_2"/>
    <property type="match status" value="1"/>
</dbReference>
<keyword evidence="3" id="KW-0067">ATP-binding</keyword>